<proteinExistence type="predicted"/>
<name>A0A0F9GPQ5_9ZZZZ</name>
<dbReference type="InterPro" id="IPR053786">
    <property type="entry name" value="LEPRxLL_CS"/>
</dbReference>
<gene>
    <name evidence="1" type="ORF">LCGC14_1884330</name>
</gene>
<organism evidence="1">
    <name type="scientific">marine sediment metagenome</name>
    <dbReference type="NCBI Taxonomy" id="412755"/>
    <lineage>
        <taxon>unclassified sequences</taxon>
        <taxon>metagenomes</taxon>
        <taxon>ecological metagenomes</taxon>
    </lineage>
</organism>
<feature type="non-terminal residue" evidence="1">
    <location>
        <position position="33"/>
    </location>
</feature>
<comment type="caution">
    <text evidence="1">The sequence shown here is derived from an EMBL/GenBank/DDBJ whole genome shotgun (WGS) entry which is preliminary data.</text>
</comment>
<dbReference type="EMBL" id="LAZR01019453">
    <property type="protein sequence ID" value="KKL92471.1"/>
    <property type="molecule type" value="Genomic_DNA"/>
</dbReference>
<protein>
    <submittedName>
        <fullName evidence="1">Uncharacterized protein</fullName>
    </submittedName>
</protein>
<dbReference type="NCBIfam" id="NF012209">
    <property type="entry name" value="LEPR-8K"/>
    <property type="match status" value="1"/>
</dbReference>
<sequence length="33" mass="3697">MYVTGRELLPPIAEALEPRVMLSGDVFITEFMA</sequence>
<evidence type="ECO:0000313" key="1">
    <source>
        <dbReference type="EMBL" id="KKL92471.1"/>
    </source>
</evidence>
<reference evidence="1" key="1">
    <citation type="journal article" date="2015" name="Nature">
        <title>Complex archaea that bridge the gap between prokaryotes and eukaryotes.</title>
        <authorList>
            <person name="Spang A."/>
            <person name="Saw J.H."/>
            <person name="Jorgensen S.L."/>
            <person name="Zaremba-Niedzwiedzka K."/>
            <person name="Martijn J."/>
            <person name="Lind A.E."/>
            <person name="van Eijk R."/>
            <person name="Schleper C."/>
            <person name="Guy L."/>
            <person name="Ettema T.J."/>
        </authorList>
    </citation>
    <scope>NUCLEOTIDE SEQUENCE</scope>
</reference>
<accession>A0A0F9GPQ5</accession>
<dbReference type="AlphaFoldDB" id="A0A0F9GPQ5"/>